<evidence type="ECO:0000313" key="10">
    <source>
        <dbReference type="Proteomes" id="UP000534870"/>
    </source>
</evidence>
<dbReference type="AlphaFoldDB" id="A0A7Y7IVA4"/>
<feature type="transmembrane region" description="Helical" evidence="7">
    <location>
        <begin position="38"/>
        <end position="60"/>
    </location>
</feature>
<proteinExistence type="inferred from homology"/>
<dbReference type="InterPro" id="IPR005829">
    <property type="entry name" value="Sugar_transporter_CS"/>
</dbReference>
<evidence type="ECO:0000313" key="9">
    <source>
        <dbReference type="EMBL" id="NVN11009.1"/>
    </source>
</evidence>
<keyword evidence="3 7" id="KW-0812">Transmembrane</keyword>
<name>A0A7Y7IVA4_9PROT</name>
<feature type="transmembrane region" description="Helical" evidence="7">
    <location>
        <begin position="127"/>
        <end position="150"/>
    </location>
</feature>
<dbReference type="EMBL" id="JABXXP010000104">
    <property type="protein sequence ID" value="NVN11009.1"/>
    <property type="molecule type" value="Genomic_DNA"/>
</dbReference>
<dbReference type="SUPFAM" id="SSF103473">
    <property type="entry name" value="MFS general substrate transporter"/>
    <property type="match status" value="1"/>
</dbReference>
<feature type="region of interest" description="Disordered" evidence="6">
    <location>
        <begin position="447"/>
        <end position="471"/>
    </location>
</feature>
<evidence type="ECO:0000256" key="5">
    <source>
        <dbReference type="ARBA" id="ARBA00023136"/>
    </source>
</evidence>
<dbReference type="PROSITE" id="PS00217">
    <property type="entry name" value="SUGAR_TRANSPORT_2"/>
    <property type="match status" value="1"/>
</dbReference>
<evidence type="ECO:0000256" key="6">
    <source>
        <dbReference type="SAM" id="MobiDB-lite"/>
    </source>
</evidence>
<keyword evidence="4 7" id="KW-1133">Transmembrane helix</keyword>
<feature type="transmembrane region" description="Helical" evidence="7">
    <location>
        <begin position="388"/>
        <end position="409"/>
    </location>
</feature>
<evidence type="ECO:0000256" key="2">
    <source>
        <dbReference type="ARBA" id="ARBA00010992"/>
    </source>
</evidence>
<sequence length="471" mass="49467">MAAASCPSTSCPSAPGPSTPGPVRTLDDLPPTPFHARLAAVAAGGPFCDGYILGIVGIALPSLVQDRHLSSGGIGLVGASALLGVLAGGTLGGVVADRLGRKPLFTLNIAAFVVLSLLQAACPDLATLVLLRFLLGVAVGADYPIATAYVTEFMPRAWRGPILSGLILSWWVGYTASYAVGYLLSLLGDDFWRAGLASSAVPALLLFLMRAGLPESPRWLAQQGRIEEARAVVRRHLRADLSLGQESQGALSVMQILRSRYRGPLLFVSAFWILQSAPGFAIHTLQAQLLTQYHVPGALLGSFILTGLTVLGILPVSLGLINRVGRRPLLMSTFAVSLAGLLLLGAAPAPAEWAVFLGFTLYSVAEAAGSGLQFVYPNELFPTAIRATAMGLACSFSRLGAAFGTFLLPVGYARFGMQAMMLVAASCMLLGLLISWRWAPETTGLRLDDTPRPPAHLAAGSLSDLPERTTR</sequence>
<evidence type="ECO:0000256" key="7">
    <source>
        <dbReference type="SAM" id="Phobius"/>
    </source>
</evidence>
<feature type="transmembrane region" description="Helical" evidence="7">
    <location>
        <begin position="328"/>
        <end position="347"/>
    </location>
</feature>
<dbReference type="PANTHER" id="PTHR48022">
    <property type="entry name" value="PLASTIDIC GLUCOSE TRANSPORTER 4"/>
    <property type="match status" value="1"/>
</dbReference>
<dbReference type="InterPro" id="IPR020846">
    <property type="entry name" value="MFS_dom"/>
</dbReference>
<dbReference type="GO" id="GO:0005351">
    <property type="term" value="F:carbohydrate:proton symporter activity"/>
    <property type="evidence" value="ECO:0007669"/>
    <property type="project" value="TreeGrafter"/>
</dbReference>
<gene>
    <name evidence="9" type="ORF">HUK84_07630</name>
</gene>
<comment type="subcellular location">
    <subcellularLocation>
        <location evidence="1">Membrane</location>
        <topology evidence="1">Multi-pass membrane protein</topology>
    </subcellularLocation>
</comment>
<dbReference type="PANTHER" id="PTHR48022:SF2">
    <property type="entry name" value="PLASTIDIC GLUCOSE TRANSPORTER 4"/>
    <property type="match status" value="1"/>
</dbReference>
<feature type="transmembrane region" description="Helical" evidence="7">
    <location>
        <begin position="297"/>
        <end position="321"/>
    </location>
</feature>
<feature type="transmembrane region" description="Helical" evidence="7">
    <location>
        <begin position="264"/>
        <end position="285"/>
    </location>
</feature>
<dbReference type="InterPro" id="IPR005828">
    <property type="entry name" value="MFS_sugar_transport-like"/>
</dbReference>
<keyword evidence="5 7" id="KW-0472">Membrane</keyword>
<feature type="transmembrane region" description="Helical" evidence="7">
    <location>
        <begin position="103"/>
        <end position="121"/>
    </location>
</feature>
<dbReference type="CDD" id="cd17316">
    <property type="entry name" value="MFS_SV2_like"/>
    <property type="match status" value="1"/>
</dbReference>
<evidence type="ECO:0000256" key="4">
    <source>
        <dbReference type="ARBA" id="ARBA00022989"/>
    </source>
</evidence>
<feature type="compositionally biased region" description="Low complexity" evidence="6">
    <location>
        <begin position="1"/>
        <end position="13"/>
    </location>
</feature>
<dbReference type="PROSITE" id="PS50850">
    <property type="entry name" value="MFS"/>
    <property type="match status" value="1"/>
</dbReference>
<reference evidence="9 10" key="1">
    <citation type="submission" date="2020-06" db="EMBL/GenBank/DDBJ databases">
        <title>Description of novel acetic acid bacteria.</title>
        <authorList>
            <person name="Sombolestani A."/>
        </authorList>
    </citation>
    <scope>NUCLEOTIDE SEQUENCE [LARGE SCALE GENOMIC DNA]</scope>
    <source>
        <strain evidence="9 10">LMG 31431</strain>
    </source>
</reference>
<dbReference type="Pfam" id="PF00083">
    <property type="entry name" value="Sugar_tr"/>
    <property type="match status" value="1"/>
</dbReference>
<feature type="transmembrane region" description="Helical" evidence="7">
    <location>
        <begin position="162"/>
        <end position="185"/>
    </location>
</feature>
<dbReference type="Proteomes" id="UP000534870">
    <property type="component" value="Unassembled WGS sequence"/>
</dbReference>
<dbReference type="GO" id="GO:0016020">
    <property type="term" value="C:membrane"/>
    <property type="evidence" value="ECO:0007669"/>
    <property type="project" value="UniProtKB-SubCell"/>
</dbReference>
<evidence type="ECO:0000256" key="3">
    <source>
        <dbReference type="ARBA" id="ARBA00022692"/>
    </source>
</evidence>
<feature type="domain" description="Major facilitator superfamily (MFS) profile" evidence="8">
    <location>
        <begin position="38"/>
        <end position="443"/>
    </location>
</feature>
<protein>
    <submittedName>
        <fullName evidence="9">MFS transporter</fullName>
    </submittedName>
</protein>
<dbReference type="Gene3D" id="1.20.1250.20">
    <property type="entry name" value="MFS general substrate transporter like domains"/>
    <property type="match status" value="1"/>
</dbReference>
<feature type="transmembrane region" description="Helical" evidence="7">
    <location>
        <begin position="415"/>
        <end position="436"/>
    </location>
</feature>
<evidence type="ECO:0000259" key="8">
    <source>
        <dbReference type="PROSITE" id="PS50850"/>
    </source>
</evidence>
<organism evidence="9 10">
    <name type="scientific">Nguyenibacter vanlangensis</name>
    <dbReference type="NCBI Taxonomy" id="1216886"/>
    <lineage>
        <taxon>Bacteria</taxon>
        <taxon>Pseudomonadati</taxon>
        <taxon>Pseudomonadota</taxon>
        <taxon>Alphaproteobacteria</taxon>
        <taxon>Acetobacterales</taxon>
        <taxon>Acetobacteraceae</taxon>
        <taxon>Nguyenibacter</taxon>
    </lineage>
</organism>
<evidence type="ECO:0000256" key="1">
    <source>
        <dbReference type="ARBA" id="ARBA00004141"/>
    </source>
</evidence>
<feature type="transmembrane region" description="Helical" evidence="7">
    <location>
        <begin position="353"/>
        <end position="376"/>
    </location>
</feature>
<dbReference type="InterPro" id="IPR050360">
    <property type="entry name" value="MFS_Sugar_Transporters"/>
</dbReference>
<comment type="caution">
    <text evidence="9">The sequence shown here is derived from an EMBL/GenBank/DDBJ whole genome shotgun (WGS) entry which is preliminary data.</text>
</comment>
<feature type="transmembrane region" description="Helical" evidence="7">
    <location>
        <begin position="72"/>
        <end position="96"/>
    </location>
</feature>
<dbReference type="InterPro" id="IPR036259">
    <property type="entry name" value="MFS_trans_sf"/>
</dbReference>
<feature type="region of interest" description="Disordered" evidence="6">
    <location>
        <begin position="1"/>
        <end position="27"/>
    </location>
</feature>
<accession>A0A7Y7IVA4</accession>
<comment type="similarity">
    <text evidence="2">Belongs to the major facilitator superfamily. Sugar transporter (TC 2.A.1.1) family.</text>
</comment>